<sequence>MAPHHRSRDDSGAQLIQYGALIVLASVVMGALTFMLAPSVMTVPIGRAVCEMFTSDGDYSHCDPEFRPDEFYEPERCMVTRDAEGTSHEVTVVVSGEDGTTFIREEYSDGSVKITAVDESALRASFGIGADVDIGPIFQAGVGADAGVEFGWPGSVSWEFENSDEADQFQGDIEEAAKNEAGSGDFTDFETWADGDHDLPEPTSVGRDYEGGLSGEAHAGLSVGNSGDRKKNNDENGSGGDSGGESGGNGDQQNDDGGWSADIGFEPGLEVGVGVDGAYGSEEHADGSTSKIYKLSGNANFGADWAVDSFEPSGERQGALKVTRDADGNVTEVVISQTTTVNGEMKVVTTQLPVESAEQREVVENWLGAVPGGNALPITWDAMIPDELPEDPDPFTQLLYEEANVTRASYDQEIDQQSYGADVKFIVSLGYSYNTYSEDTDVNTAEYLGSPDGEGGREFVEYEACTTG</sequence>
<keyword evidence="2" id="KW-0472">Membrane</keyword>
<dbReference type="Proteomes" id="UP001165685">
    <property type="component" value="Unassembled WGS sequence"/>
</dbReference>
<organism evidence="3 4">
    <name type="scientific">Nocardiopsis suaedae</name>
    <dbReference type="NCBI Taxonomy" id="3018444"/>
    <lineage>
        <taxon>Bacteria</taxon>
        <taxon>Bacillati</taxon>
        <taxon>Actinomycetota</taxon>
        <taxon>Actinomycetes</taxon>
        <taxon>Streptosporangiales</taxon>
        <taxon>Nocardiopsidaceae</taxon>
        <taxon>Nocardiopsis</taxon>
    </lineage>
</organism>
<proteinExistence type="predicted"/>
<feature type="region of interest" description="Disordered" evidence="1">
    <location>
        <begin position="179"/>
        <end position="267"/>
    </location>
</feature>
<accession>A0ABT4THJ0</accession>
<dbReference type="RefSeq" id="WP_270676040.1">
    <property type="nucleotide sequence ID" value="NZ_JAQFWP010000004.1"/>
</dbReference>
<feature type="transmembrane region" description="Helical" evidence="2">
    <location>
        <begin position="15"/>
        <end position="37"/>
    </location>
</feature>
<feature type="compositionally biased region" description="Gly residues" evidence="1">
    <location>
        <begin position="237"/>
        <end position="250"/>
    </location>
</feature>
<protein>
    <submittedName>
        <fullName evidence="3">Uncharacterized protein</fullName>
    </submittedName>
</protein>
<name>A0ABT4THJ0_9ACTN</name>
<keyword evidence="2" id="KW-0812">Transmembrane</keyword>
<comment type="caution">
    <text evidence="3">The sequence shown here is derived from an EMBL/GenBank/DDBJ whole genome shotgun (WGS) entry which is preliminary data.</text>
</comment>
<keyword evidence="2" id="KW-1133">Transmembrane helix</keyword>
<gene>
    <name evidence="3" type="ORF">O4U47_03415</name>
</gene>
<evidence type="ECO:0000313" key="4">
    <source>
        <dbReference type="Proteomes" id="UP001165685"/>
    </source>
</evidence>
<dbReference type="EMBL" id="JAQFWP010000004">
    <property type="protein sequence ID" value="MDA2803547.1"/>
    <property type="molecule type" value="Genomic_DNA"/>
</dbReference>
<reference evidence="3" key="1">
    <citation type="submission" date="2023-01" db="EMBL/GenBank/DDBJ databases">
        <title>Draft genome sequence of Nocardiopsis sp. LSu2-4 isolated from halophytes.</title>
        <authorList>
            <person name="Duangmal K."/>
            <person name="Chantavorakit T."/>
        </authorList>
    </citation>
    <scope>NUCLEOTIDE SEQUENCE</scope>
    <source>
        <strain evidence="3">LSu2-4</strain>
    </source>
</reference>
<evidence type="ECO:0000256" key="2">
    <source>
        <dbReference type="SAM" id="Phobius"/>
    </source>
</evidence>
<evidence type="ECO:0000256" key="1">
    <source>
        <dbReference type="SAM" id="MobiDB-lite"/>
    </source>
</evidence>
<keyword evidence="4" id="KW-1185">Reference proteome</keyword>
<evidence type="ECO:0000313" key="3">
    <source>
        <dbReference type="EMBL" id="MDA2803547.1"/>
    </source>
</evidence>